<protein>
    <recommendedName>
        <fullName evidence="5">U5 snRNP spliceosome subunit-like protein</fullName>
    </recommendedName>
</protein>
<feature type="chain" id="PRO_5007148970" description="U5 snRNP spliceosome subunit-like protein" evidence="2">
    <location>
        <begin position="30"/>
        <end position="116"/>
    </location>
</feature>
<evidence type="ECO:0000256" key="2">
    <source>
        <dbReference type="SAM" id="SignalP"/>
    </source>
</evidence>
<feature type="region of interest" description="Disordered" evidence="1">
    <location>
        <begin position="55"/>
        <end position="96"/>
    </location>
</feature>
<name>A0A117IN92_MYCTH</name>
<comment type="caution">
    <text evidence="3">The sequence shown here is derived from an EMBL/GenBank/DDBJ whole genome shotgun (WGS) entry which is preliminary data.</text>
</comment>
<organism evidence="3 4">
    <name type="scientific">Mycolicibacterium thermoresistibile</name>
    <name type="common">Mycobacterium thermoresistibile</name>
    <dbReference type="NCBI Taxonomy" id="1797"/>
    <lineage>
        <taxon>Bacteria</taxon>
        <taxon>Bacillati</taxon>
        <taxon>Actinomycetota</taxon>
        <taxon>Actinomycetes</taxon>
        <taxon>Mycobacteriales</taxon>
        <taxon>Mycobacteriaceae</taxon>
        <taxon>Mycolicibacterium</taxon>
    </lineage>
</organism>
<sequence length="116" mass="11767">MAARRRCSAAFAAALMVVGGLVVTSARPAAWEASVCGSVGGARIDITGCADPFSYLNDALNQPPPPPPPGEQPPPPGEPPPPPPPPPPAYVPPPDLTPNVTACVNVGRRISISGCR</sequence>
<reference evidence="4" key="2">
    <citation type="submission" date="2016-02" db="EMBL/GenBank/DDBJ databases">
        <title>Draft genome sequence of five rapidly growing Mycobacterium species.</title>
        <authorList>
            <person name="Katahira K."/>
            <person name="Gotou Y."/>
            <person name="Iida K."/>
            <person name="Ogura Y."/>
            <person name="Hayashi T."/>
        </authorList>
    </citation>
    <scope>NUCLEOTIDE SEQUENCE [LARGE SCALE GENOMIC DNA]</scope>
    <source>
        <strain evidence="4">JCM6362</strain>
    </source>
</reference>
<keyword evidence="2" id="KW-0732">Signal</keyword>
<dbReference type="STRING" id="1797.RMCT_3448"/>
<evidence type="ECO:0000256" key="1">
    <source>
        <dbReference type="SAM" id="MobiDB-lite"/>
    </source>
</evidence>
<feature type="compositionally biased region" description="Pro residues" evidence="1">
    <location>
        <begin position="62"/>
        <end position="96"/>
    </location>
</feature>
<dbReference type="RefSeq" id="WP_050811860.1">
    <property type="nucleotide sequence ID" value="NZ_LT906483.1"/>
</dbReference>
<proteinExistence type="predicted"/>
<dbReference type="EMBL" id="BCTB01000045">
    <property type="protein sequence ID" value="GAT16479.1"/>
    <property type="molecule type" value="Genomic_DNA"/>
</dbReference>
<feature type="signal peptide" evidence="2">
    <location>
        <begin position="1"/>
        <end position="29"/>
    </location>
</feature>
<reference evidence="3 4" key="1">
    <citation type="journal article" date="2016" name="Genome Announc.">
        <title>Draft Genome Sequences of Five Rapidly Growing Mycobacterium Species, M. thermoresistibile, M. fortuitum subsp. acetamidolyticum, M. canariasense, M. brisbanense, and M. novocastrense.</title>
        <authorList>
            <person name="Katahira K."/>
            <person name="Ogura Y."/>
            <person name="Gotoh Y."/>
            <person name="Hayashi T."/>
        </authorList>
    </citation>
    <scope>NUCLEOTIDE SEQUENCE [LARGE SCALE GENOMIC DNA]</scope>
    <source>
        <strain evidence="3 4">JCM6362</strain>
    </source>
</reference>
<gene>
    <name evidence="3" type="ORF">RMCT_3448</name>
</gene>
<evidence type="ECO:0000313" key="4">
    <source>
        <dbReference type="Proteomes" id="UP000069654"/>
    </source>
</evidence>
<accession>A0A117IN92</accession>
<evidence type="ECO:0000313" key="3">
    <source>
        <dbReference type="EMBL" id="GAT16479.1"/>
    </source>
</evidence>
<evidence type="ECO:0008006" key="5">
    <source>
        <dbReference type="Google" id="ProtNLM"/>
    </source>
</evidence>
<dbReference type="AlphaFoldDB" id="A0A117IN92"/>
<dbReference type="Proteomes" id="UP000069654">
    <property type="component" value="Unassembled WGS sequence"/>
</dbReference>